<evidence type="ECO:0000256" key="1">
    <source>
        <dbReference type="SAM" id="Phobius"/>
    </source>
</evidence>
<keyword evidence="3" id="KW-0808">Transferase</keyword>
<proteinExistence type="predicted"/>
<dbReference type="InterPro" id="IPR001763">
    <property type="entry name" value="Rhodanese-like_dom"/>
</dbReference>
<dbReference type="SMART" id="SM00450">
    <property type="entry name" value="RHOD"/>
    <property type="match status" value="1"/>
</dbReference>
<dbReference type="PANTHER" id="PTHR44086:SF10">
    <property type="entry name" value="THIOSULFATE SULFURTRANSFERASE_RHODANESE-LIKE DOMAIN-CONTAINING PROTEIN 3"/>
    <property type="match status" value="1"/>
</dbReference>
<feature type="domain" description="Rhodanese" evidence="2">
    <location>
        <begin position="337"/>
        <end position="436"/>
    </location>
</feature>
<dbReference type="PANTHER" id="PTHR44086">
    <property type="entry name" value="THIOSULFATE SULFURTRANSFERASE RDL2, MITOCHONDRIAL-RELATED"/>
    <property type="match status" value="1"/>
</dbReference>
<sequence length="439" mass="50766">MRRGKFCGYVENFRFSITFYHFTKSAGRFTTTAALEGKMETTPNTCVICHGAHIYHCQKYMKAKSKDRWFKFEQQVKVTLRNTACRIRSCAIIPVVMETIINYRKSNPKRVVNLLTKSDGSSEIIRELSEIKCSNLQPKSIVLDENQLLNRVINCRHFQNPWSSFEHERGIPLFLVASPLTISTWTFIGQPNFSVSTQVTVIQLLRIKLECVASLRSITLRELKSQRSSITLTDENLKQLLLIINREGFHLFVALICLLNFATVALLNNFYFYHPMIVPTVRVLLRALTLNRRSAWSRALLPATSKYRVEFGKIQKNCYGIRNSYELTYEELKALYDANDVLIIDVRDPEEIKKQGKIEGSYNIPLGQLSEALKLTPEAFRKQYHFDKPTKYDANIVFHGLSHIKSTAALEIAHKYGYKKSRHYPAGWEEWSKNFTNEP</sequence>
<dbReference type="Pfam" id="PF00581">
    <property type="entry name" value="Rhodanese"/>
    <property type="match status" value="1"/>
</dbReference>
<dbReference type="PROSITE" id="PS50206">
    <property type="entry name" value="RHODANESE_3"/>
    <property type="match status" value="1"/>
</dbReference>
<dbReference type="OrthoDB" id="6141689at2759"/>
<dbReference type="STRING" id="144512.A0A0V0UCP3"/>
<name>A0A0V0UCP3_9BILA</name>
<gene>
    <name evidence="3" type="primary">Tstd3</name>
    <name evidence="3" type="ORF">T05_11381</name>
</gene>
<organism evidence="3 4">
    <name type="scientific">Trichinella murrelli</name>
    <dbReference type="NCBI Taxonomy" id="144512"/>
    <lineage>
        <taxon>Eukaryota</taxon>
        <taxon>Metazoa</taxon>
        <taxon>Ecdysozoa</taxon>
        <taxon>Nematoda</taxon>
        <taxon>Enoplea</taxon>
        <taxon>Dorylaimia</taxon>
        <taxon>Trichinellida</taxon>
        <taxon>Trichinellidae</taxon>
        <taxon>Trichinella</taxon>
    </lineage>
</organism>
<keyword evidence="4" id="KW-1185">Reference proteome</keyword>
<evidence type="ECO:0000259" key="2">
    <source>
        <dbReference type="PROSITE" id="PS50206"/>
    </source>
</evidence>
<dbReference type="SUPFAM" id="SSF52821">
    <property type="entry name" value="Rhodanese/Cell cycle control phosphatase"/>
    <property type="match status" value="1"/>
</dbReference>
<dbReference type="AlphaFoldDB" id="A0A0V0UCP3"/>
<dbReference type="InterPro" id="IPR036873">
    <property type="entry name" value="Rhodanese-like_dom_sf"/>
</dbReference>
<evidence type="ECO:0000313" key="4">
    <source>
        <dbReference type="Proteomes" id="UP000055048"/>
    </source>
</evidence>
<keyword evidence="1" id="KW-0472">Membrane</keyword>
<keyword evidence="1" id="KW-0812">Transmembrane</keyword>
<dbReference type="Gene3D" id="3.40.250.10">
    <property type="entry name" value="Rhodanese-like domain"/>
    <property type="match status" value="1"/>
</dbReference>
<protein>
    <submittedName>
        <fullName evidence="3">Thiosulfate sulfurtransferase/rhodanese-like domain-containing protein 3</fullName>
    </submittedName>
</protein>
<feature type="transmembrane region" description="Helical" evidence="1">
    <location>
        <begin position="248"/>
        <end position="266"/>
    </location>
</feature>
<keyword evidence="1" id="KW-1133">Transmembrane helix</keyword>
<reference evidence="3 4" key="1">
    <citation type="submission" date="2015-01" db="EMBL/GenBank/DDBJ databases">
        <title>Evolution of Trichinella species and genotypes.</title>
        <authorList>
            <person name="Korhonen P.K."/>
            <person name="Edoardo P."/>
            <person name="Giuseppe L.R."/>
            <person name="Gasser R.B."/>
        </authorList>
    </citation>
    <scope>NUCLEOTIDE SEQUENCE [LARGE SCALE GENOMIC DNA]</scope>
    <source>
        <strain evidence="3">ISS417</strain>
    </source>
</reference>
<accession>A0A0V0UCP3</accession>
<dbReference type="Proteomes" id="UP000055048">
    <property type="component" value="Unassembled WGS sequence"/>
</dbReference>
<evidence type="ECO:0000313" key="3">
    <source>
        <dbReference type="EMBL" id="KRX48403.1"/>
    </source>
</evidence>
<dbReference type="GO" id="GO:0016740">
    <property type="term" value="F:transferase activity"/>
    <property type="evidence" value="ECO:0007669"/>
    <property type="project" value="UniProtKB-KW"/>
</dbReference>
<dbReference type="EMBL" id="JYDJ01000029">
    <property type="protein sequence ID" value="KRX48403.1"/>
    <property type="molecule type" value="Genomic_DNA"/>
</dbReference>
<comment type="caution">
    <text evidence="3">The sequence shown here is derived from an EMBL/GenBank/DDBJ whole genome shotgun (WGS) entry which is preliminary data.</text>
</comment>